<feature type="compositionally biased region" description="Basic and acidic residues" evidence="5">
    <location>
        <begin position="287"/>
        <end position="299"/>
    </location>
</feature>
<feature type="compositionally biased region" description="Polar residues" evidence="5">
    <location>
        <begin position="780"/>
        <end position="795"/>
    </location>
</feature>
<keyword evidence="3" id="KW-0862">Zinc</keyword>
<dbReference type="InterPro" id="IPR001965">
    <property type="entry name" value="Znf_PHD"/>
</dbReference>
<feature type="compositionally biased region" description="Polar residues" evidence="5">
    <location>
        <begin position="69"/>
        <end position="83"/>
    </location>
</feature>
<feature type="compositionally biased region" description="Polar residues" evidence="5">
    <location>
        <begin position="741"/>
        <end position="763"/>
    </location>
</feature>
<name>A0A165FGG2_9APHY</name>
<dbReference type="InterPro" id="IPR019787">
    <property type="entry name" value="Znf_PHD-finger"/>
</dbReference>
<dbReference type="InParanoid" id="A0A165FGG2"/>
<dbReference type="CDD" id="cd15522">
    <property type="entry name" value="PHD_TAF3"/>
    <property type="match status" value="1"/>
</dbReference>
<dbReference type="AlphaFoldDB" id="A0A165FGG2"/>
<dbReference type="PANTHER" id="PTHR46452:SF1">
    <property type="entry name" value="TRANSCRIPTION INITIATION FACTOR TFIID SUBUNIT 3"/>
    <property type="match status" value="1"/>
</dbReference>
<dbReference type="PANTHER" id="PTHR46452">
    <property type="entry name" value="TRANSCRIPTION INITIATION FACTOR TFIID SUBUNIT 3"/>
    <property type="match status" value="1"/>
</dbReference>
<dbReference type="PROSITE" id="PS50016">
    <property type="entry name" value="ZF_PHD_2"/>
    <property type="match status" value="1"/>
</dbReference>
<dbReference type="GeneID" id="63825403"/>
<dbReference type="GO" id="GO:0045944">
    <property type="term" value="P:positive regulation of transcription by RNA polymerase II"/>
    <property type="evidence" value="ECO:0007669"/>
    <property type="project" value="TreeGrafter"/>
</dbReference>
<evidence type="ECO:0000256" key="1">
    <source>
        <dbReference type="ARBA" id="ARBA00022723"/>
    </source>
</evidence>
<feature type="region of interest" description="Disordered" evidence="5">
    <location>
        <begin position="711"/>
        <end position="806"/>
    </location>
</feature>
<accession>A0A165FGG2</accession>
<dbReference type="InterPro" id="IPR013083">
    <property type="entry name" value="Znf_RING/FYVE/PHD"/>
</dbReference>
<feature type="region of interest" description="Disordered" evidence="5">
    <location>
        <begin position="286"/>
        <end position="325"/>
    </location>
</feature>
<keyword evidence="8" id="KW-1185">Reference proteome</keyword>
<organism evidence="7 8">
    <name type="scientific">Laetiporus sulphureus 93-53</name>
    <dbReference type="NCBI Taxonomy" id="1314785"/>
    <lineage>
        <taxon>Eukaryota</taxon>
        <taxon>Fungi</taxon>
        <taxon>Dikarya</taxon>
        <taxon>Basidiomycota</taxon>
        <taxon>Agaricomycotina</taxon>
        <taxon>Agaricomycetes</taxon>
        <taxon>Polyporales</taxon>
        <taxon>Laetiporus</taxon>
    </lineage>
</organism>
<dbReference type="EMBL" id="KV427613">
    <property type="protein sequence ID" value="KZT08933.1"/>
    <property type="molecule type" value="Genomic_DNA"/>
</dbReference>
<evidence type="ECO:0000256" key="5">
    <source>
        <dbReference type="SAM" id="MobiDB-lite"/>
    </source>
</evidence>
<dbReference type="InterPro" id="IPR019786">
    <property type="entry name" value="Zinc_finger_PHD-type_CS"/>
</dbReference>
<evidence type="ECO:0000313" key="8">
    <source>
        <dbReference type="Proteomes" id="UP000076871"/>
    </source>
</evidence>
<dbReference type="GO" id="GO:0008270">
    <property type="term" value="F:zinc ion binding"/>
    <property type="evidence" value="ECO:0007669"/>
    <property type="project" value="UniProtKB-KW"/>
</dbReference>
<feature type="compositionally biased region" description="Polar residues" evidence="5">
    <location>
        <begin position="376"/>
        <end position="401"/>
    </location>
</feature>
<dbReference type="SMART" id="SM00249">
    <property type="entry name" value="PHD"/>
    <property type="match status" value="1"/>
</dbReference>
<evidence type="ECO:0000313" key="7">
    <source>
        <dbReference type="EMBL" id="KZT08933.1"/>
    </source>
</evidence>
<dbReference type="Proteomes" id="UP000076871">
    <property type="component" value="Unassembled WGS sequence"/>
</dbReference>
<feature type="region of interest" description="Disordered" evidence="5">
    <location>
        <begin position="120"/>
        <end position="150"/>
    </location>
</feature>
<feature type="compositionally biased region" description="Polar residues" evidence="5">
    <location>
        <begin position="127"/>
        <end position="136"/>
    </location>
</feature>
<feature type="region of interest" description="Disordered" evidence="5">
    <location>
        <begin position="178"/>
        <end position="269"/>
    </location>
</feature>
<evidence type="ECO:0000256" key="4">
    <source>
        <dbReference type="PROSITE-ProRule" id="PRU00146"/>
    </source>
</evidence>
<dbReference type="Gene3D" id="3.30.40.10">
    <property type="entry name" value="Zinc/RING finger domain, C3HC4 (zinc finger)"/>
    <property type="match status" value="1"/>
</dbReference>
<reference evidence="7 8" key="1">
    <citation type="journal article" date="2016" name="Mol. Biol. Evol.">
        <title>Comparative Genomics of Early-Diverging Mushroom-Forming Fungi Provides Insights into the Origins of Lignocellulose Decay Capabilities.</title>
        <authorList>
            <person name="Nagy L.G."/>
            <person name="Riley R."/>
            <person name="Tritt A."/>
            <person name="Adam C."/>
            <person name="Daum C."/>
            <person name="Floudas D."/>
            <person name="Sun H."/>
            <person name="Yadav J.S."/>
            <person name="Pangilinan J."/>
            <person name="Larsson K.H."/>
            <person name="Matsuura K."/>
            <person name="Barry K."/>
            <person name="Labutti K."/>
            <person name="Kuo R."/>
            <person name="Ohm R.A."/>
            <person name="Bhattacharya S.S."/>
            <person name="Shirouzu T."/>
            <person name="Yoshinaga Y."/>
            <person name="Martin F.M."/>
            <person name="Grigoriev I.V."/>
            <person name="Hibbett D.S."/>
        </authorList>
    </citation>
    <scope>NUCLEOTIDE SEQUENCE [LARGE SCALE GENOMIC DNA]</scope>
    <source>
        <strain evidence="7 8">93-53</strain>
    </source>
</reference>
<dbReference type="STRING" id="1314785.A0A165FGG2"/>
<keyword evidence="1" id="KW-0479">Metal-binding</keyword>
<dbReference type="RefSeq" id="XP_040766673.1">
    <property type="nucleotide sequence ID" value="XM_040908374.1"/>
</dbReference>
<dbReference type="OrthoDB" id="436852at2759"/>
<feature type="compositionally biased region" description="Basic residues" evidence="5">
    <location>
        <begin position="461"/>
        <end position="473"/>
    </location>
</feature>
<gene>
    <name evidence="7" type="ORF">LAESUDRAFT_723229</name>
</gene>
<evidence type="ECO:0000256" key="3">
    <source>
        <dbReference type="ARBA" id="ARBA00022833"/>
    </source>
</evidence>
<dbReference type="InterPro" id="IPR011011">
    <property type="entry name" value="Znf_FYVE_PHD"/>
</dbReference>
<proteinExistence type="predicted"/>
<feature type="compositionally biased region" description="Low complexity" evidence="5">
    <location>
        <begin position="243"/>
        <end position="264"/>
    </location>
</feature>
<dbReference type="PROSITE" id="PS01359">
    <property type="entry name" value="ZF_PHD_1"/>
    <property type="match status" value="1"/>
</dbReference>
<feature type="compositionally biased region" description="Low complexity" evidence="5">
    <location>
        <begin position="13"/>
        <end position="25"/>
    </location>
</feature>
<dbReference type="SUPFAM" id="SSF57903">
    <property type="entry name" value="FYVE/PHD zinc finger"/>
    <property type="match status" value="1"/>
</dbReference>
<protein>
    <recommendedName>
        <fullName evidence="6">PHD-type domain-containing protein</fullName>
    </recommendedName>
</protein>
<evidence type="ECO:0000259" key="6">
    <source>
        <dbReference type="PROSITE" id="PS50016"/>
    </source>
</evidence>
<feature type="region of interest" description="Disordered" evidence="5">
    <location>
        <begin position="357"/>
        <end position="477"/>
    </location>
</feature>
<dbReference type="GO" id="GO:0005669">
    <property type="term" value="C:transcription factor TFIID complex"/>
    <property type="evidence" value="ECO:0007669"/>
    <property type="project" value="TreeGrafter"/>
</dbReference>
<feature type="compositionally biased region" description="Polar residues" evidence="5">
    <location>
        <begin position="181"/>
        <end position="205"/>
    </location>
</feature>
<feature type="region of interest" description="Disordered" evidence="5">
    <location>
        <begin position="1"/>
        <end position="88"/>
    </location>
</feature>
<feature type="domain" description="PHD-type" evidence="6">
    <location>
        <begin position="628"/>
        <end position="680"/>
    </location>
</feature>
<evidence type="ECO:0000256" key="2">
    <source>
        <dbReference type="ARBA" id="ARBA00022771"/>
    </source>
</evidence>
<sequence>MAAIYDEPNSLNDMTMDMTSSSQTSPGLFDQPPTIGGVGEQTWSMPIATGGLELTTPRKSPPRHDPFGSSHNTHLPTPQSPGTAGSYVAGRAYLPESPMPQSFHERLPAPQFMPHRSLSRVEEHVAASQSFITPDSSPFLPRRDLQLPNGMAPAALDSASILSSPFAIGSNIQIEGKESVASASSTGQHTPPSSREMTPYTTLSSPPLGRLTLADQSMPKSHAVSTSSTTSSNALLSTPGCGDDLFSPDSSSPKSPPLLSAPIPQRAIGGEVQRMRLQLATDQVARSYEKEARRPDYLVRRPRSPHDQPNGDSLDADDQVPGFGVTVSPVKGRRIQLFQETSEETFEQSLLAGGYPGYGSTVVPDPQTPISKGANGLSQRALQWLQQATPGQPGPSSLTSEPDTESVPSEKELLKRKRLAAFQHKETSAPPSKMLAVEMEGRGRVLVPPEETPAQQESPKKRSSRRKKRRGDHAKRGLLDLRLEEREIKGPNWLDSAFPWCMRLQERDEMTRMEEEERLKCIERYLERDSDSDSEEEDVVEDQSLQPVVRSHDDDVLPPLMKKGRGKVVPLKSNLHVRDPYTERGSVVIPSDPADARAALLSKRSVRALAARRRREKAAAEEGEDDEAVLCPCRRGDDGRPLVQCDDCHTWYHLQCVGIKSAEELGEEDDPWYCSACLGVELAALAHTEPTFVPTDERPAMDGIRDPLLYQGALQGSPKTPWSSSRRPKTPSRSRDSTSTYHSRTSWGGRTGGPSSTPNTSAHSARVYTTPGHQFDSPFDPNNTPSRSKHASYTTPKGGIWSGRNGGPLRTASDAWRLSGGTLTLSNFDRYNNLPPNSPYRSIYSHDDTPIRRAAPREQPRPLLYRSLWDSPGGSRFTRGALRGDGMVVDEDERALRNAPMMVQEHDCTSSQHLNPCRRRDLRRVEFLDLF</sequence>
<dbReference type="Pfam" id="PF00628">
    <property type="entry name" value="PHD"/>
    <property type="match status" value="1"/>
</dbReference>
<keyword evidence="2 4" id="KW-0863">Zinc-finger</keyword>